<name>A0AAV5RKZ8_STABA</name>
<comment type="caution">
    <text evidence="2">The sequence shown here is derived from an EMBL/GenBank/DDBJ whole genome shotgun (WGS) entry which is preliminary data.</text>
</comment>
<dbReference type="InterPro" id="IPR039432">
    <property type="entry name" value="SRP9_dom"/>
</dbReference>
<evidence type="ECO:0000313" key="2">
    <source>
        <dbReference type="EMBL" id="GMM51214.1"/>
    </source>
</evidence>
<keyword evidence="3" id="KW-1185">Reference proteome</keyword>
<evidence type="ECO:0000313" key="3">
    <source>
        <dbReference type="Proteomes" id="UP001362899"/>
    </source>
</evidence>
<dbReference type="Pfam" id="PF05486">
    <property type="entry name" value="SRP9-21"/>
    <property type="match status" value="1"/>
</dbReference>
<protein>
    <recommendedName>
        <fullName evidence="1">SRP9 domain-containing protein</fullName>
    </recommendedName>
</protein>
<evidence type="ECO:0000259" key="1">
    <source>
        <dbReference type="Pfam" id="PF05486"/>
    </source>
</evidence>
<dbReference type="AlphaFoldDB" id="A0AAV5RKZ8"/>
<sequence length="113" mass="12871">MEKFIEQSHALLKARPGARVSTTITHKKVHESDWRVDVTARPTKIVVKTYDPRSKLVYKYKVSRVNELSRILACLGPQDFEHGVTKKRGLASLMSKREYSEAAEGVQKKESKS</sequence>
<dbReference type="EMBL" id="BTGC01000003">
    <property type="protein sequence ID" value="GMM51214.1"/>
    <property type="molecule type" value="Genomic_DNA"/>
</dbReference>
<reference evidence="2 3" key="1">
    <citation type="journal article" date="2023" name="Elife">
        <title>Identification of key yeast species and microbe-microbe interactions impacting larval growth of Drosophila in the wild.</title>
        <authorList>
            <person name="Mure A."/>
            <person name="Sugiura Y."/>
            <person name="Maeda R."/>
            <person name="Honda K."/>
            <person name="Sakurai N."/>
            <person name="Takahashi Y."/>
            <person name="Watada M."/>
            <person name="Katoh T."/>
            <person name="Gotoh A."/>
            <person name="Gotoh Y."/>
            <person name="Taniguchi I."/>
            <person name="Nakamura K."/>
            <person name="Hayashi T."/>
            <person name="Katayama T."/>
            <person name="Uemura T."/>
            <person name="Hattori Y."/>
        </authorList>
    </citation>
    <scope>NUCLEOTIDE SEQUENCE [LARGE SCALE GENOMIC DNA]</scope>
    <source>
        <strain evidence="2 3">SB-73</strain>
    </source>
</reference>
<dbReference type="Proteomes" id="UP001362899">
    <property type="component" value="Unassembled WGS sequence"/>
</dbReference>
<proteinExistence type="predicted"/>
<feature type="domain" description="SRP9" evidence="1">
    <location>
        <begin position="2"/>
        <end position="78"/>
    </location>
</feature>
<gene>
    <name evidence="2" type="ORF">DASB73_021720</name>
</gene>
<accession>A0AAV5RKZ8</accession>
<organism evidence="2 3">
    <name type="scientific">Starmerella bacillaris</name>
    <name type="common">Yeast</name>
    <name type="synonym">Candida zemplinina</name>
    <dbReference type="NCBI Taxonomy" id="1247836"/>
    <lineage>
        <taxon>Eukaryota</taxon>
        <taxon>Fungi</taxon>
        <taxon>Dikarya</taxon>
        <taxon>Ascomycota</taxon>
        <taxon>Saccharomycotina</taxon>
        <taxon>Dipodascomycetes</taxon>
        <taxon>Dipodascales</taxon>
        <taxon>Trichomonascaceae</taxon>
        <taxon>Starmerella</taxon>
    </lineage>
</organism>